<dbReference type="EMBL" id="JBHLUX010000001">
    <property type="protein sequence ID" value="MFC0469085.1"/>
    <property type="molecule type" value="Genomic_DNA"/>
</dbReference>
<proteinExistence type="predicted"/>
<evidence type="ECO:0000313" key="2">
    <source>
        <dbReference type="EMBL" id="MFC0469085.1"/>
    </source>
</evidence>
<sequence>MTMTPFIRKFMLIVHITTSVSWLGAVACFLALAIVGLTNQDTHIVRAVYLSMDLIVWYIIVPLSFASLLSGLVQSFGTQWGLFRHYWVLVKFLLTILATIVLLLQLEPISYIANVAADTTFSNDDFREARLSLVVHAAGGLFVLLVIMTISVYKPRGVTRYGWRKQQEGLKIQSRR</sequence>
<feature type="transmembrane region" description="Helical" evidence="1">
    <location>
        <begin position="88"/>
        <end position="113"/>
    </location>
</feature>
<comment type="caution">
    <text evidence="2">The sequence shown here is derived from an EMBL/GenBank/DDBJ whole genome shotgun (WGS) entry which is preliminary data.</text>
</comment>
<protein>
    <submittedName>
        <fullName evidence="2">DUF2269 domain-containing protein</fullName>
    </submittedName>
</protein>
<accession>A0ABV6K7Q1</accession>
<feature type="transmembrane region" description="Helical" evidence="1">
    <location>
        <begin position="133"/>
        <end position="153"/>
    </location>
</feature>
<feature type="transmembrane region" description="Helical" evidence="1">
    <location>
        <begin position="55"/>
        <end position="76"/>
    </location>
</feature>
<name>A0ABV6K7Q1_9BACI</name>
<gene>
    <name evidence="2" type="ORF">ACFFHM_00510</name>
</gene>
<reference evidence="2 3" key="1">
    <citation type="submission" date="2024-09" db="EMBL/GenBank/DDBJ databases">
        <authorList>
            <person name="Sun Q."/>
            <person name="Mori K."/>
        </authorList>
    </citation>
    <scope>NUCLEOTIDE SEQUENCE [LARGE SCALE GENOMIC DNA]</scope>
    <source>
        <strain evidence="2 3">NCAIM B.02610</strain>
    </source>
</reference>
<feature type="transmembrane region" description="Helical" evidence="1">
    <location>
        <begin position="12"/>
        <end position="35"/>
    </location>
</feature>
<keyword evidence="1" id="KW-0472">Membrane</keyword>
<dbReference type="Proteomes" id="UP001589838">
    <property type="component" value="Unassembled WGS sequence"/>
</dbReference>
<dbReference type="RefSeq" id="WP_335958242.1">
    <property type="nucleotide sequence ID" value="NZ_JAXBLX010000001.1"/>
</dbReference>
<keyword evidence="1" id="KW-0812">Transmembrane</keyword>
<organism evidence="2 3">
    <name type="scientific">Halalkalibacter kiskunsagensis</name>
    <dbReference type="NCBI Taxonomy" id="1548599"/>
    <lineage>
        <taxon>Bacteria</taxon>
        <taxon>Bacillati</taxon>
        <taxon>Bacillota</taxon>
        <taxon>Bacilli</taxon>
        <taxon>Bacillales</taxon>
        <taxon>Bacillaceae</taxon>
        <taxon>Halalkalibacter</taxon>
    </lineage>
</organism>
<keyword evidence="1" id="KW-1133">Transmembrane helix</keyword>
<keyword evidence="3" id="KW-1185">Reference proteome</keyword>
<evidence type="ECO:0000313" key="3">
    <source>
        <dbReference type="Proteomes" id="UP001589838"/>
    </source>
</evidence>
<evidence type="ECO:0000256" key="1">
    <source>
        <dbReference type="SAM" id="Phobius"/>
    </source>
</evidence>